<feature type="transmembrane region" description="Helical" evidence="5">
    <location>
        <begin position="323"/>
        <end position="343"/>
    </location>
</feature>
<evidence type="ECO:0000313" key="9">
    <source>
        <dbReference type="Proteomes" id="UP000536909"/>
    </source>
</evidence>
<dbReference type="Proteomes" id="UP000308000">
    <property type="component" value="Unassembled WGS sequence"/>
</dbReference>
<dbReference type="EMBL" id="JACHFV010000016">
    <property type="protein sequence ID" value="MBB5297042.1"/>
    <property type="molecule type" value="Genomic_DNA"/>
</dbReference>
<feature type="transmembrane region" description="Helical" evidence="5">
    <location>
        <begin position="81"/>
        <end position="107"/>
    </location>
</feature>
<feature type="transmembrane region" description="Helical" evidence="5">
    <location>
        <begin position="382"/>
        <end position="403"/>
    </location>
</feature>
<dbReference type="PANTHER" id="PTHR43424">
    <property type="entry name" value="LOCUS PUTATIVE PROTEIN 1-RELATED"/>
    <property type="match status" value="1"/>
</dbReference>
<comment type="subcellular location">
    <subcellularLocation>
        <location evidence="1">Membrane</location>
        <topology evidence="1">Multi-pass membrane protein</topology>
    </subcellularLocation>
</comment>
<feature type="transmembrane region" description="Helical" evidence="5">
    <location>
        <begin position="289"/>
        <end position="311"/>
    </location>
</feature>
<dbReference type="PANTHER" id="PTHR43424:SF1">
    <property type="entry name" value="LOCUS PUTATIVE PROTEIN 1-RELATED"/>
    <property type="match status" value="1"/>
</dbReference>
<evidence type="ECO:0000313" key="6">
    <source>
        <dbReference type="EMBL" id="MBB5297042.1"/>
    </source>
</evidence>
<organism evidence="7 8">
    <name type="scientific">Deinococcus metallilatus</name>
    <dbReference type="NCBI Taxonomy" id="1211322"/>
    <lineage>
        <taxon>Bacteria</taxon>
        <taxon>Thermotogati</taxon>
        <taxon>Deinococcota</taxon>
        <taxon>Deinococci</taxon>
        <taxon>Deinococcales</taxon>
        <taxon>Deinococcaceae</taxon>
        <taxon>Deinococcus</taxon>
    </lineage>
</organism>
<comment type="caution">
    <text evidence="7">The sequence shown here is derived from an EMBL/GenBank/DDBJ whole genome shotgun (WGS) entry which is preliminary data.</text>
</comment>
<evidence type="ECO:0000256" key="1">
    <source>
        <dbReference type="ARBA" id="ARBA00004141"/>
    </source>
</evidence>
<sequence>MKSLLLRNLVSLYGIQLATLILPLLTLPYLTRVLGPAAWGQLAAVQALAITLSLVVEFGFGYSATRAVAQQRGNTSALARIAAGVLGAKLFLLLSLLLVATIIYALAPAFRQSPALYCWGIVFAAVQGFAPLWYFQGQERLQQAAALDIAGRVVATAGIFLLVRVPEQAWRVLALYAVMIGLAQVINTFRMYRELPFVLPAWTTTVESLRAGFSMFLFRGATSLYLSANSALLRLYLPGAQVGYYANAERLAAAGKSMVQPITQALFPRVSHLVQHDGEAARSLLRRSLLLMLAVSCAAALGLFMAAPWFVPLFFGAAYQPSVPLLQALIVTLPIVAASNVLGLQWMLPNGQDRAFNAIVVAAGLLNIVLVMLLVPRYGSQGMAWSVITTESVITLSMALYILRQPDHPFRKQQLPQAL</sequence>
<feature type="transmembrane region" description="Helical" evidence="5">
    <location>
        <begin position="12"/>
        <end position="31"/>
    </location>
</feature>
<keyword evidence="3 5" id="KW-1133">Transmembrane helix</keyword>
<evidence type="ECO:0000313" key="8">
    <source>
        <dbReference type="Proteomes" id="UP000308000"/>
    </source>
</evidence>
<name>A0AAJ5F677_9DEIO</name>
<keyword evidence="9" id="KW-1185">Reference proteome</keyword>
<dbReference type="Pfam" id="PF01943">
    <property type="entry name" value="Polysacc_synt"/>
    <property type="match status" value="1"/>
</dbReference>
<accession>A0AAJ5F677</accession>
<gene>
    <name evidence="7" type="ORF">FCS05_16895</name>
    <name evidence="6" type="ORF">HNQ10_003902</name>
</gene>
<dbReference type="Proteomes" id="UP000536909">
    <property type="component" value="Unassembled WGS sequence"/>
</dbReference>
<evidence type="ECO:0000256" key="5">
    <source>
        <dbReference type="SAM" id="Phobius"/>
    </source>
</evidence>
<feature type="transmembrane region" description="Helical" evidence="5">
    <location>
        <begin position="355"/>
        <end position="376"/>
    </location>
</feature>
<feature type="transmembrane region" description="Helical" evidence="5">
    <location>
        <begin position="169"/>
        <end position="189"/>
    </location>
</feature>
<dbReference type="AlphaFoldDB" id="A0AAJ5F677"/>
<feature type="transmembrane region" description="Helical" evidence="5">
    <location>
        <begin position="113"/>
        <end position="133"/>
    </location>
</feature>
<dbReference type="GO" id="GO:0016020">
    <property type="term" value="C:membrane"/>
    <property type="evidence" value="ECO:0007669"/>
    <property type="project" value="UniProtKB-SubCell"/>
</dbReference>
<evidence type="ECO:0000256" key="2">
    <source>
        <dbReference type="ARBA" id="ARBA00022692"/>
    </source>
</evidence>
<dbReference type="InterPro" id="IPR052556">
    <property type="entry name" value="PolySynth_Transporter"/>
</dbReference>
<feature type="transmembrane region" description="Helical" evidence="5">
    <location>
        <begin position="37"/>
        <end position="60"/>
    </location>
</feature>
<dbReference type="EMBL" id="VBRC01000014">
    <property type="protein sequence ID" value="TLK23049.1"/>
    <property type="molecule type" value="Genomic_DNA"/>
</dbReference>
<dbReference type="RefSeq" id="WP_129118038.1">
    <property type="nucleotide sequence ID" value="NZ_BSUI01000014.1"/>
</dbReference>
<reference evidence="7 8" key="1">
    <citation type="submission" date="2019-04" db="EMBL/GenBank/DDBJ databases">
        <title>Deinococcus metalilatus MA1002 mutant No.5.</title>
        <authorList>
            <person name="Park W."/>
            <person name="Park C."/>
        </authorList>
    </citation>
    <scope>NUCLEOTIDE SEQUENCE [LARGE SCALE GENOMIC DNA]</scope>
    <source>
        <strain evidence="7 8">MA1002-m5</strain>
    </source>
</reference>
<evidence type="ECO:0000256" key="3">
    <source>
        <dbReference type="ARBA" id="ARBA00022989"/>
    </source>
</evidence>
<keyword evidence="2 5" id="KW-0812">Transmembrane</keyword>
<keyword evidence="4 5" id="KW-0472">Membrane</keyword>
<evidence type="ECO:0000256" key="4">
    <source>
        <dbReference type="ARBA" id="ARBA00023136"/>
    </source>
</evidence>
<proteinExistence type="predicted"/>
<reference evidence="6 9" key="2">
    <citation type="submission" date="2020-08" db="EMBL/GenBank/DDBJ databases">
        <title>Genomic Encyclopedia of Type Strains, Phase IV (KMG-IV): sequencing the most valuable type-strain genomes for metagenomic binning, comparative biology and taxonomic classification.</title>
        <authorList>
            <person name="Goeker M."/>
        </authorList>
    </citation>
    <scope>NUCLEOTIDE SEQUENCE [LARGE SCALE GENOMIC DNA]</scope>
    <source>
        <strain evidence="6 9">DSM 105434</strain>
    </source>
</reference>
<protein>
    <submittedName>
        <fullName evidence="7">Flippase</fullName>
    </submittedName>
    <submittedName>
        <fullName evidence="6">PST family polysaccharide transporter</fullName>
    </submittedName>
</protein>
<dbReference type="InterPro" id="IPR002797">
    <property type="entry name" value="Polysacc_synth"/>
</dbReference>
<evidence type="ECO:0000313" key="7">
    <source>
        <dbReference type="EMBL" id="TLK23049.1"/>
    </source>
</evidence>